<reference evidence="1 2" key="2">
    <citation type="journal article" date="2005" name="Science">
        <title>The genome of the African trypanosome Trypanosoma brucei.</title>
        <authorList>
            <person name="Berriman M."/>
            <person name="Ghedin E."/>
            <person name="Hertz-Fowler C."/>
            <person name="Blandin G."/>
            <person name="Renauld H."/>
            <person name="Bartholomeu D.C."/>
            <person name="Lennard N.J."/>
            <person name="Caler E."/>
            <person name="Hamlin N.E."/>
            <person name="Haas B."/>
            <person name="Bohme U."/>
            <person name="Hannick L."/>
            <person name="Aslett M.A."/>
            <person name="Shallom J."/>
            <person name="Marcello L."/>
            <person name="Hou L."/>
            <person name="Wickstead B."/>
            <person name="Alsmark U.C."/>
            <person name="Arrowsmith C."/>
            <person name="Atkin R.J."/>
            <person name="Barron A.J."/>
            <person name="Bringaud F."/>
            <person name="Brooks K."/>
            <person name="Carrington M."/>
            <person name="Cherevach I."/>
            <person name="Chillingworth T.J."/>
            <person name="Churcher C."/>
            <person name="Clark L.N."/>
            <person name="Corton C.H."/>
            <person name="Cronin A."/>
            <person name="Davies R.M."/>
            <person name="Doggett J."/>
            <person name="Djikeng A."/>
            <person name="Feldblyum T."/>
            <person name="Field M.C."/>
            <person name="Fraser A."/>
            <person name="Goodhead I."/>
            <person name="Hance Z."/>
            <person name="Harper D."/>
            <person name="Harris B.R."/>
            <person name="Hauser H."/>
            <person name="Hostetler J."/>
            <person name="Ivens A."/>
            <person name="Jagels K."/>
            <person name="Johnson D."/>
            <person name="Johnson J."/>
            <person name="Jones K."/>
            <person name="Kerhornou A.X."/>
            <person name="Koo H."/>
            <person name="Larke N."/>
            <person name="Landfear S."/>
            <person name="Larkin C."/>
            <person name="Leech V."/>
            <person name="Line A."/>
            <person name="Lord A."/>
            <person name="Macleod A."/>
            <person name="Mooney P.J."/>
            <person name="Moule S."/>
            <person name="Martin D.M."/>
            <person name="Morgan G.W."/>
            <person name="Mungall K."/>
            <person name="Norbertczak H."/>
            <person name="Ormond D."/>
            <person name="Pai G."/>
            <person name="Peacock C.S."/>
            <person name="Peterson J."/>
            <person name="Quail M.A."/>
            <person name="Rabbinowitsch E."/>
            <person name="Rajandream M.A."/>
            <person name="Reitter C."/>
            <person name="Salzberg S.L."/>
            <person name="Sanders M."/>
            <person name="Schobel S."/>
            <person name="Sharp S."/>
            <person name="Simmonds M."/>
            <person name="Simpson A.J."/>
            <person name="Tallon L."/>
            <person name="Turner C.M."/>
            <person name="Tait A."/>
            <person name="Tivey A.R."/>
            <person name="Van Aken S."/>
            <person name="Walker D."/>
            <person name="Wanless D."/>
            <person name="Wang S."/>
            <person name="White B."/>
            <person name="White O."/>
            <person name="Whitehead S."/>
            <person name="Woodward J."/>
            <person name="Wortman J."/>
            <person name="Adams M.D."/>
            <person name="Embley T.M."/>
            <person name="Gull K."/>
            <person name="Ullu E."/>
            <person name="Barry J.D."/>
            <person name="Fairlamb A.H."/>
            <person name="Opperdoes F."/>
            <person name="Barrell B.G."/>
            <person name="Donelson J.E."/>
            <person name="Hall N."/>
            <person name="Fraser C.M."/>
            <person name="Melville S.E."/>
            <person name="El-Sayed N.M."/>
        </authorList>
    </citation>
    <scope>NUCLEOTIDE SEQUENCE [LARGE SCALE GENOMIC DNA]</scope>
    <source>
        <strain evidence="1 2">927/4 GUTat10.1</strain>
    </source>
</reference>
<dbReference type="OrthoDB" id="240826at2759"/>
<accession>Q381S6</accession>
<dbReference type="AlphaFoldDB" id="Q381S6"/>
<dbReference type="Proteomes" id="UP000008524">
    <property type="component" value="Chromosome 11"/>
</dbReference>
<dbReference type="PaxDb" id="5691-EAN80455"/>
<evidence type="ECO:0000313" key="1">
    <source>
        <dbReference type="EMBL" id="EAN80455.1"/>
    </source>
</evidence>
<keyword evidence="2" id="KW-1185">Reference proteome</keyword>
<dbReference type="GeneID" id="3664399"/>
<reference evidence="1 2" key="1">
    <citation type="journal article" date="2005" name="Science">
        <title>Comparative genomics of trypanosomatid parasitic protozoa.</title>
        <authorList>
            <person name="El-Sayed N.M."/>
            <person name="Myler P.J."/>
            <person name="Blandin G."/>
            <person name="Berriman M."/>
            <person name="Crabtree J."/>
            <person name="Aggarwal G."/>
            <person name="Caler E."/>
            <person name="Renauld H."/>
            <person name="Worthey E.A."/>
            <person name="Hertz-Fowler C."/>
            <person name="Ghedin E."/>
            <person name="Peacock C."/>
            <person name="Bartholomeu D.C."/>
            <person name="Haas B.J."/>
            <person name="Tran A.N."/>
            <person name="Wortman J.R."/>
            <person name="Alsmark U.C."/>
            <person name="Angiuoli S."/>
            <person name="Anupama A."/>
            <person name="Badger J."/>
            <person name="Bringaud F."/>
            <person name="Cadag E."/>
            <person name="Carlton J.M."/>
            <person name="Cerqueira G.C."/>
            <person name="Creasy T."/>
            <person name="Delcher A.L."/>
            <person name="Djikeng A."/>
            <person name="Embley T.M."/>
            <person name="Hauser C."/>
            <person name="Ivens A.C."/>
            <person name="Kummerfeld S.K."/>
            <person name="Pereira-Leal J.B."/>
            <person name="Nilsson D."/>
            <person name="Peterson J."/>
            <person name="Salzberg S.L."/>
            <person name="Shallom J."/>
            <person name="Silva J.C."/>
            <person name="Sundaram J."/>
            <person name="Westenberger S."/>
            <person name="White O."/>
            <person name="Melville S.E."/>
            <person name="Donelson J.E."/>
            <person name="Andersson B."/>
            <person name="Stuart K.D."/>
            <person name="Hall N."/>
        </authorList>
    </citation>
    <scope>NUCLEOTIDE SEQUENCE [LARGE SCALE GENOMIC DNA]</scope>
    <source>
        <strain evidence="1 2">927/4 GUTat10.1</strain>
    </source>
</reference>
<dbReference type="KEGG" id="tbr:Tb11.01.6720"/>
<name>Q381S6_TRYB2</name>
<proteinExistence type="predicted"/>
<dbReference type="EMBL" id="CH464491">
    <property type="protein sequence ID" value="EAN80455.1"/>
    <property type="molecule type" value="Genomic_DNA"/>
</dbReference>
<sequence length="283" mass="31561">MLRFRVEVLGCDWVDDATTERCIEVRFCRRGARCRVNSTPTEMVVRSSPETEHLYIVALHEETIIGSSDAVEIGGITRRVGARMVEVRSTDAGAARLCVVHIMWSSEEEDWTVFFRQVEDYERNIQPIAAGTLTTEAPQNPPYVKHAVPPLTENNAQWCVGSPQYAPKGMLNYFVTSTQSVDVPNAWRNLYTSPCPLLVVHKEQLSKINETLPAGSAAESPTQPVLDGFGSDSALEDICLNPTKPVDLTGDYLRRERYRSRVNVPWRKGISTVKANPSHSTIG</sequence>
<protein>
    <submittedName>
        <fullName evidence="1">Uncharacterized protein</fullName>
    </submittedName>
</protein>
<dbReference type="InParanoid" id="Q381S6"/>
<organism evidence="1 2">
    <name type="scientific">Trypanosoma brucei brucei (strain 927/4 GUTat10.1)</name>
    <dbReference type="NCBI Taxonomy" id="185431"/>
    <lineage>
        <taxon>Eukaryota</taxon>
        <taxon>Discoba</taxon>
        <taxon>Euglenozoa</taxon>
        <taxon>Kinetoplastea</taxon>
        <taxon>Metakinetoplastina</taxon>
        <taxon>Trypanosomatida</taxon>
        <taxon>Trypanosomatidae</taxon>
        <taxon>Trypanosoma</taxon>
    </lineage>
</organism>
<dbReference type="RefSeq" id="XP_829567.1">
    <property type="nucleotide sequence ID" value="XM_824474.1"/>
</dbReference>
<dbReference type="VEuPathDB" id="TriTrypDB:Tb927.11.15090"/>
<evidence type="ECO:0000313" key="2">
    <source>
        <dbReference type="Proteomes" id="UP000008524"/>
    </source>
</evidence>
<gene>
    <name evidence="1" type="ORF">Tb11.01.6720</name>
</gene>